<keyword evidence="1" id="KW-0812">Transmembrane</keyword>
<organism evidence="2 3">
    <name type="scientific">Croceitalea dokdonensis DOKDO 023</name>
    <dbReference type="NCBI Taxonomy" id="1300341"/>
    <lineage>
        <taxon>Bacteria</taxon>
        <taxon>Pseudomonadati</taxon>
        <taxon>Bacteroidota</taxon>
        <taxon>Flavobacteriia</taxon>
        <taxon>Flavobacteriales</taxon>
        <taxon>Flavobacteriaceae</taxon>
        <taxon>Croceitalea</taxon>
    </lineage>
</organism>
<keyword evidence="1" id="KW-1133">Transmembrane helix</keyword>
<sequence length="43" mass="5086">MGFVLKTKQKKNNQMVIARLGLNHWITTYTALCGYPFYKEYQS</sequence>
<feature type="transmembrane region" description="Helical" evidence="1">
    <location>
        <begin position="20"/>
        <end position="38"/>
    </location>
</feature>
<accession>A0A0P7ARX9</accession>
<dbReference type="Proteomes" id="UP000050280">
    <property type="component" value="Unassembled WGS sequence"/>
</dbReference>
<proteinExistence type="predicted"/>
<protein>
    <submittedName>
        <fullName evidence="2">Uncharacterized protein</fullName>
    </submittedName>
</protein>
<name>A0A0P7ARX9_9FLAO</name>
<keyword evidence="3" id="KW-1185">Reference proteome</keyword>
<dbReference type="AlphaFoldDB" id="A0A0P7ARX9"/>
<keyword evidence="1" id="KW-0472">Membrane</keyword>
<comment type="caution">
    <text evidence="2">The sequence shown here is derived from an EMBL/GenBank/DDBJ whole genome shotgun (WGS) entry which is preliminary data.</text>
</comment>
<evidence type="ECO:0000313" key="2">
    <source>
        <dbReference type="EMBL" id="KPM31240.1"/>
    </source>
</evidence>
<gene>
    <name evidence="2" type="ORF">I595_2505</name>
</gene>
<dbReference type="EMBL" id="LDJX01000005">
    <property type="protein sequence ID" value="KPM31240.1"/>
    <property type="molecule type" value="Genomic_DNA"/>
</dbReference>
<evidence type="ECO:0000313" key="3">
    <source>
        <dbReference type="Proteomes" id="UP000050280"/>
    </source>
</evidence>
<reference evidence="2 3" key="1">
    <citation type="submission" date="2015-09" db="EMBL/GenBank/DDBJ databases">
        <title>Genome sequence of the marine flavobacterium Croceitalea dokdonensis DOKDO 023 that contains proton- and sodium-pumping rhodopsins.</title>
        <authorList>
            <person name="Kwon S.-K."/>
            <person name="Lee H.K."/>
            <person name="Kwak M.-J."/>
            <person name="Kim J.F."/>
        </authorList>
    </citation>
    <scope>NUCLEOTIDE SEQUENCE [LARGE SCALE GENOMIC DNA]</scope>
    <source>
        <strain evidence="2 3">DOKDO 023</strain>
    </source>
</reference>
<evidence type="ECO:0000256" key="1">
    <source>
        <dbReference type="SAM" id="Phobius"/>
    </source>
</evidence>